<keyword evidence="4" id="KW-1185">Reference proteome</keyword>
<protein>
    <recommendedName>
        <fullName evidence="2">Reverse transcriptase domain-containing protein</fullName>
    </recommendedName>
</protein>
<dbReference type="EMBL" id="BAUJ01000027">
    <property type="protein sequence ID" value="GAD89793.1"/>
    <property type="molecule type" value="Genomic_DNA"/>
</dbReference>
<reference evidence="3 4" key="2">
    <citation type="submission" date="2013-11" db="EMBL/GenBank/DDBJ databases">
        <title>Whole genome shotgun sequence of Vibrio halioticoli NBRC 102217.</title>
        <authorList>
            <person name="Isaki S."/>
            <person name="Kimura A."/>
            <person name="Ohji S."/>
            <person name="Hosoyama A."/>
            <person name="Fujita N."/>
            <person name="Hashimoto M."/>
            <person name="Hosoyama Y."/>
            <person name="Yamazoe A."/>
        </authorList>
    </citation>
    <scope>NUCLEOTIDE SEQUENCE [LARGE SCALE GENOMIC DNA]</scope>
    <source>
        <strain evidence="3 4">NBRC 102217</strain>
    </source>
</reference>
<dbReference type="OrthoDB" id="9793236at2"/>
<evidence type="ECO:0000313" key="4">
    <source>
        <dbReference type="Proteomes" id="UP000017800"/>
    </source>
</evidence>
<dbReference type="SUPFAM" id="SSF56672">
    <property type="entry name" value="DNA/RNA polymerases"/>
    <property type="match status" value="1"/>
</dbReference>
<dbReference type="PROSITE" id="PS50878">
    <property type="entry name" value="RT_POL"/>
    <property type="match status" value="1"/>
</dbReference>
<evidence type="ECO:0000256" key="1">
    <source>
        <dbReference type="ARBA" id="ARBA00034120"/>
    </source>
</evidence>
<evidence type="ECO:0000259" key="2">
    <source>
        <dbReference type="PROSITE" id="PS50878"/>
    </source>
</evidence>
<dbReference type="InterPro" id="IPR051083">
    <property type="entry name" value="GrpII_Intron_Splice-Mob/Def"/>
</dbReference>
<dbReference type="Pfam" id="PF00078">
    <property type="entry name" value="RVT_1"/>
    <property type="match status" value="1"/>
</dbReference>
<comment type="caution">
    <text evidence="3">The sequence shown here is derived from an EMBL/GenBank/DDBJ whole genome shotgun (WGS) entry which is preliminary data.</text>
</comment>
<dbReference type="PANTHER" id="PTHR34047:SF8">
    <property type="entry name" value="PROTEIN YKFC"/>
    <property type="match status" value="1"/>
</dbReference>
<organism evidence="3 4">
    <name type="scientific">Vibrio halioticoli NBRC 102217</name>
    <dbReference type="NCBI Taxonomy" id="1219072"/>
    <lineage>
        <taxon>Bacteria</taxon>
        <taxon>Pseudomonadati</taxon>
        <taxon>Pseudomonadota</taxon>
        <taxon>Gammaproteobacteria</taxon>
        <taxon>Vibrionales</taxon>
        <taxon>Vibrionaceae</taxon>
        <taxon>Vibrio</taxon>
    </lineage>
</organism>
<reference evidence="3 4" key="1">
    <citation type="submission" date="2013-10" db="EMBL/GenBank/DDBJ databases">
        <authorList>
            <person name="Ichikawa N."/>
            <person name="Kimura A."/>
            <person name="Ohji S."/>
            <person name="Hosoyama A."/>
            <person name="Fujita N."/>
        </authorList>
    </citation>
    <scope>NUCLEOTIDE SEQUENCE [LARGE SCALE GENOMIC DNA]</scope>
    <source>
        <strain evidence="3 4">NBRC 102217</strain>
    </source>
</reference>
<proteinExistence type="inferred from homology"/>
<accession>V5FDR5</accession>
<dbReference type="eggNOG" id="COG3344">
    <property type="taxonomic scope" value="Bacteria"/>
</dbReference>
<dbReference type="InterPro" id="IPR000477">
    <property type="entry name" value="RT_dom"/>
</dbReference>
<dbReference type="CDD" id="cd01646">
    <property type="entry name" value="RT_Bac_retron_I"/>
    <property type="match status" value="1"/>
</dbReference>
<sequence>MPVIDKKYEELSLKDEHLNDPLLIALAWKKSHQYIRTTNWYADNFELDLSALNLVEQCKIWADELDDKVVFKPLELVPAPKTCTWEFVQDDSDGHYKIKWQPESVECEKDPAKKSKKNAPSELPESPIKLRPLAHIPIREQSMLSLLMMGLANKVETIQGNPSTEFTHVHKQGVVSYGNRLYCTYDADDNAQHSYGSSTIYSKYFVDYRRFLDRPHHFALEQLSEISPDERVYIVELDLEKFFDGISRQQLIEQINKVIKRKSSDKDYDKLTQLLVAFNDWEWSSEAEEQYSNLCASEKVPTAPKGLPQGLVASGFLSNLYMLDFDREFSGKIGTEFGENQQFRLVDYCRYVDDFRLVIIGPKSFDDFDRVQQVTQQVVELVRGLDSYKTLGLSIQSDKTNVDVFHGLKVGISKNLNEIQSRLSGPISLEEADNQLGQLESLLSLQAPPKSVVAASKNPYSVNGLASIEATRFDVREDTLKRFAANKLSKVLREKRHFATQIPDENGVLQPGEWDYSQERIARRFIACWSYDPSLVLLLKKGVELFPSTKLLDPILVQLEMLLDEKDDKQVAVAEYCLAEIYRHSATVIHKKYSLAFPAHADLDAYFERLQSSAAEHSIPRDQSFNLLSEQARFLMLVRADTMLEHEVGESKFDVISKLTHGFREITLPDDWSSQNIAVAIIMANQVSDMSKDCIRACSCLLEKVHDDIDLLFDTLKLLLVQDRALGIALVRHARGVKHHWATLGKIKGELVTPLNLETKPYSKSLNKISTKVSILRLILRDDNPFANEIMALKLLQAILSEYELLAKHRDKSIDLASTTIEFDGFSSPVAFSVFDKDLKLTLEFNDNSDLLSSWDDFNSTVSDDVRMLRNVGEFIRAVLVGNHDWTSFGFGVVPKPGYRGIRSSFYKRQLGLMTSPESISGVGSQVSGWLTGLLSKLLKWPGIRVNDHGYDWPINWSVAAVKQLVNARLHELKTAYCIQSGIPSLLEKQALDWNDGKESLSVVMVQSKLPALKDFGEAGLMLDKPDYRAKHRRHVAKVAELVLKHLEAQQVEIGNKKLNADLIIWPELAVHNDDLDVLIALSQKTKAMIFSGLGFIDQDGVKGPNNCAVWIIPTKHNTNQREMVRLQGKHNMTTVEKGKIQPWRPYQLMLELVHPAFKDEKGFVITGSICYDATDIALSSDLRNKSNAYVISALNQDVNTFDSMVEALHYHMYQHVTLINSGEFGGSYAKAPYKDAHKRLIAHVHGNDQVSINTLEMNMFDFRRDGVGEGMKSALKKKTAPAGVEVVR</sequence>
<gene>
    <name evidence="3" type="ORF">VHA01S_027_00500</name>
</gene>
<feature type="domain" description="Reverse transcriptase" evidence="2">
    <location>
        <begin position="112"/>
        <end position="416"/>
    </location>
</feature>
<name>V5FDR5_9VIBR</name>
<dbReference type="Proteomes" id="UP000017800">
    <property type="component" value="Unassembled WGS sequence"/>
</dbReference>
<dbReference type="PANTHER" id="PTHR34047">
    <property type="entry name" value="NUCLEAR INTRON MATURASE 1, MITOCHONDRIAL-RELATED"/>
    <property type="match status" value="1"/>
</dbReference>
<dbReference type="RefSeq" id="WP_023404155.1">
    <property type="nucleotide sequence ID" value="NZ_BAUJ01000027.1"/>
</dbReference>
<dbReference type="InterPro" id="IPR043502">
    <property type="entry name" value="DNA/RNA_pol_sf"/>
</dbReference>
<evidence type="ECO:0000313" key="3">
    <source>
        <dbReference type="EMBL" id="GAD89793.1"/>
    </source>
</evidence>
<dbReference type="InterPro" id="IPR036526">
    <property type="entry name" value="C-N_Hydrolase_sf"/>
</dbReference>
<comment type="similarity">
    <text evidence="1">Belongs to the bacterial reverse transcriptase family.</text>
</comment>
<dbReference type="SUPFAM" id="SSF56317">
    <property type="entry name" value="Carbon-nitrogen hydrolase"/>
    <property type="match status" value="1"/>
</dbReference>